<keyword evidence="1" id="KW-0472">Membrane</keyword>
<reference evidence="2" key="1">
    <citation type="submission" date="2016-05" db="EMBL/GenBank/DDBJ databases">
        <title>WGS assembly of Xenopus laevis.</title>
        <authorList>
            <person name="Session A."/>
            <person name="Uno Y."/>
            <person name="Kwon T."/>
            <person name="Chapman J."/>
            <person name="Toyoda A."/>
            <person name="Takahashi S."/>
            <person name="Fukui A."/>
            <person name="Hikosaka A."/>
            <person name="Putnam N."/>
            <person name="Stites J."/>
            <person name="Van Heeringen S."/>
            <person name="Quigley I."/>
            <person name="Heinz S."/>
            <person name="Hellsten U."/>
            <person name="Lyons J."/>
            <person name="Suzuki A."/>
            <person name="Kondo M."/>
            <person name="Ogino H."/>
            <person name="Ochi H."/>
            <person name="Bogdanovic O."/>
            <person name="Lister R."/>
            <person name="Georgiou G."/>
            <person name="Paranjpe S."/>
            <person name="Van Kruijsbergen I."/>
            <person name="Mozaffari S."/>
            <person name="Shu S."/>
            <person name="Schmutz J."/>
            <person name="Jenkins J."/>
            <person name="Grimwood J."/>
            <person name="Carlson J."/>
            <person name="Mitros T."/>
            <person name="Simakov O."/>
            <person name="Heald R."/>
            <person name="Miller K."/>
            <person name="Haudenschild C."/>
            <person name="Kuroki Y."/>
            <person name="Tanaka T."/>
            <person name="Michiue T."/>
            <person name="Watanabe M."/>
            <person name="Kinoshita T."/>
            <person name="Ohta Y."/>
            <person name="Mawaribuchi S."/>
            <person name="Suzuki Y."/>
            <person name="Haramoto Y."/>
            <person name="Yamamoto T."/>
            <person name="Takagi C."/>
            <person name="Kitzman J."/>
            <person name="Shendure J."/>
            <person name="Nakayama T."/>
            <person name="Izutsu Y."/>
            <person name="Robert J."/>
            <person name="Dichmann D."/>
            <person name="Flajnik M."/>
            <person name="Houston D."/>
            <person name="Marcotte E."/>
            <person name="Wallingford J."/>
            <person name="Ito Y."/>
            <person name="Asashima M."/>
            <person name="Ueno N."/>
            <person name="Matsuda Y."/>
            <person name="Jan Veenstra G."/>
            <person name="Fujiyama A."/>
            <person name="Harland R."/>
            <person name="Taira M."/>
            <person name="Rokhsar D.S."/>
        </authorList>
    </citation>
    <scope>NUCLEOTIDE SEQUENCE</scope>
    <source>
        <strain evidence="2">J</strain>
        <tissue evidence="2">Blood</tissue>
    </source>
</reference>
<dbReference type="Proteomes" id="UP000694892">
    <property type="component" value="Unassembled WGS sequence"/>
</dbReference>
<keyword evidence="1" id="KW-1133">Transmembrane helix</keyword>
<sequence>MALLVDQINPHSFFFFYWNHLLEPNTLVIAACMPLFILIYISPKTQACNQDLAKINQKLPTFCCLIERFIKVKLVQFCFYVVQIDRNSPVGFCLLIVYIMFFKDLAKFQYS</sequence>
<dbReference type="AlphaFoldDB" id="A0A974BQP2"/>
<organism evidence="2">
    <name type="scientific">Xenopus laevis</name>
    <name type="common">African clawed frog</name>
    <dbReference type="NCBI Taxonomy" id="8355"/>
    <lineage>
        <taxon>Eukaryota</taxon>
        <taxon>Metazoa</taxon>
        <taxon>Chordata</taxon>
        <taxon>Craniata</taxon>
        <taxon>Vertebrata</taxon>
        <taxon>Euteleostomi</taxon>
        <taxon>Amphibia</taxon>
        <taxon>Batrachia</taxon>
        <taxon>Anura</taxon>
        <taxon>Pipoidea</taxon>
        <taxon>Pipidae</taxon>
        <taxon>Xenopodinae</taxon>
        <taxon>Xenopus</taxon>
        <taxon>Xenopus</taxon>
    </lineage>
</organism>
<evidence type="ECO:0000256" key="1">
    <source>
        <dbReference type="SAM" id="Phobius"/>
    </source>
</evidence>
<feature type="transmembrane region" description="Helical" evidence="1">
    <location>
        <begin position="20"/>
        <end position="41"/>
    </location>
</feature>
<evidence type="ECO:0000313" key="2">
    <source>
        <dbReference type="EMBL" id="OCT56519.1"/>
    </source>
</evidence>
<protein>
    <submittedName>
        <fullName evidence="2">Uncharacterized protein</fullName>
    </submittedName>
</protein>
<accession>A0A974BQP2</accession>
<proteinExistence type="predicted"/>
<dbReference type="EMBL" id="KV467268">
    <property type="protein sequence ID" value="OCT56519.1"/>
    <property type="molecule type" value="Genomic_DNA"/>
</dbReference>
<name>A0A974BQP2_XENLA</name>
<gene>
    <name evidence="2" type="ORF">XELAEV_18004738mg</name>
</gene>
<keyword evidence="1" id="KW-0812">Transmembrane</keyword>